<keyword evidence="3" id="KW-1185">Reference proteome</keyword>
<dbReference type="EMBL" id="SDWV01000003">
    <property type="protein sequence ID" value="RYC13783.1"/>
    <property type="molecule type" value="Genomic_DNA"/>
</dbReference>
<dbReference type="Proteomes" id="UP000291101">
    <property type="component" value="Unassembled WGS sequence"/>
</dbReference>
<dbReference type="InterPro" id="IPR038670">
    <property type="entry name" value="HslJ-like_sf"/>
</dbReference>
<dbReference type="AlphaFoldDB" id="A0A4Q2T6P6"/>
<dbReference type="OrthoDB" id="507754at2"/>
<dbReference type="PANTHER" id="PTHR35535:SF1">
    <property type="entry name" value="HEAT SHOCK PROTEIN HSLJ"/>
    <property type="match status" value="1"/>
</dbReference>
<dbReference type="PANTHER" id="PTHR35535">
    <property type="entry name" value="HEAT SHOCK PROTEIN HSLJ"/>
    <property type="match status" value="1"/>
</dbReference>
<feature type="domain" description="DUF306" evidence="1">
    <location>
        <begin position="43"/>
        <end position="144"/>
    </location>
</feature>
<gene>
    <name evidence="2" type="ORF">EUA94_04080</name>
</gene>
<protein>
    <submittedName>
        <fullName evidence="2">META domain-containing protein</fullName>
    </submittedName>
</protein>
<proteinExistence type="predicted"/>
<evidence type="ECO:0000313" key="3">
    <source>
        <dbReference type="Proteomes" id="UP000291101"/>
    </source>
</evidence>
<evidence type="ECO:0000313" key="2">
    <source>
        <dbReference type="EMBL" id="RYC13783.1"/>
    </source>
</evidence>
<organism evidence="2 3">
    <name type="scientific">Nocardioides zhouii</name>
    <dbReference type="NCBI Taxonomy" id="1168729"/>
    <lineage>
        <taxon>Bacteria</taxon>
        <taxon>Bacillati</taxon>
        <taxon>Actinomycetota</taxon>
        <taxon>Actinomycetes</taxon>
        <taxon>Propionibacteriales</taxon>
        <taxon>Nocardioidaceae</taxon>
        <taxon>Nocardioides</taxon>
    </lineage>
</organism>
<dbReference type="Pfam" id="PF03724">
    <property type="entry name" value="META"/>
    <property type="match status" value="1"/>
</dbReference>
<accession>A0A4Q2T6P6</accession>
<reference evidence="2 3" key="1">
    <citation type="submission" date="2019-01" db="EMBL/GenBank/DDBJ databases">
        <title>Novel species of Nocardioides.</title>
        <authorList>
            <person name="Liu Q."/>
            <person name="X Y.-H."/>
        </authorList>
    </citation>
    <scope>NUCLEOTIDE SEQUENCE [LARGE SCALE GENOMIC DNA]</scope>
    <source>
        <strain evidence="2 3">HLT2-9</strain>
    </source>
</reference>
<evidence type="ECO:0000259" key="1">
    <source>
        <dbReference type="Pfam" id="PF03724"/>
    </source>
</evidence>
<dbReference type="InterPro" id="IPR053147">
    <property type="entry name" value="Hsp_HslJ-like"/>
</dbReference>
<dbReference type="InterPro" id="IPR005184">
    <property type="entry name" value="DUF306_Meta_HslJ"/>
</dbReference>
<name>A0A4Q2T6P6_9ACTN</name>
<comment type="caution">
    <text evidence="2">The sequence shown here is derived from an EMBL/GenBank/DDBJ whole genome shotgun (WGS) entry which is preliminary data.</text>
</comment>
<dbReference type="Gene3D" id="2.40.128.270">
    <property type="match status" value="1"/>
</dbReference>
<sequence>MIREVHTHGMGVRQGLGAVALVFGLAVAGGSAAGGEADVDLGGTWVLVAGRTAAGPLAVSRYAHVTLTFDADNLGGKGACNDYGADYELDGHSFDVIGPGIEQTSMGCSEEQEALDSAYFSALTGADAVARDGDTLTMTGEDVELELRLVAPWPRAEVVDKLWRLATWTDDAGVVHRPAWKPGLRPFIRFDDNGGASGRISASTGCRVLEGRWRMSRGAPYIARAEWRGDCPDRLMDQEMAINSVLSEPVLDVRTGDRGPKLVIRYAHVNGPAKVVYRH</sequence>